<dbReference type="AlphaFoldDB" id="A0A6N2LE18"/>
<evidence type="ECO:0000313" key="1">
    <source>
        <dbReference type="EMBL" id="VFU39420.1"/>
    </source>
</evidence>
<protein>
    <submittedName>
        <fullName evidence="1">Uncharacterized protein</fullName>
    </submittedName>
</protein>
<reference evidence="1" key="1">
    <citation type="submission" date="2019-03" db="EMBL/GenBank/DDBJ databases">
        <authorList>
            <person name="Mank J."/>
            <person name="Almeida P."/>
        </authorList>
    </citation>
    <scope>NUCLEOTIDE SEQUENCE</scope>
    <source>
        <strain evidence="1">78183</strain>
    </source>
</reference>
<organism evidence="1">
    <name type="scientific">Salix viminalis</name>
    <name type="common">Common osier</name>
    <name type="synonym">Basket willow</name>
    <dbReference type="NCBI Taxonomy" id="40686"/>
    <lineage>
        <taxon>Eukaryota</taxon>
        <taxon>Viridiplantae</taxon>
        <taxon>Streptophyta</taxon>
        <taxon>Embryophyta</taxon>
        <taxon>Tracheophyta</taxon>
        <taxon>Spermatophyta</taxon>
        <taxon>Magnoliopsida</taxon>
        <taxon>eudicotyledons</taxon>
        <taxon>Gunneridae</taxon>
        <taxon>Pentapetalae</taxon>
        <taxon>rosids</taxon>
        <taxon>fabids</taxon>
        <taxon>Malpighiales</taxon>
        <taxon>Salicaceae</taxon>
        <taxon>Saliceae</taxon>
        <taxon>Salix</taxon>
    </lineage>
</organism>
<accession>A0A6N2LE18</accession>
<sequence length="87" mass="9778">MNATDFIIATKKDQDSMRAILHSHSQGSAELYLASTSLIRSSTLLHLGLINLSISHTRRNRVDSQSFILRLKSCCLAKWSMMNTLDI</sequence>
<dbReference type="EMBL" id="CAADRP010001530">
    <property type="protein sequence ID" value="VFU39420.1"/>
    <property type="molecule type" value="Genomic_DNA"/>
</dbReference>
<proteinExistence type="predicted"/>
<name>A0A6N2LE18_SALVM</name>
<gene>
    <name evidence="1" type="ORF">SVIM_LOCUS218874</name>
</gene>